<dbReference type="PANTHER" id="PTHR43630:SF2">
    <property type="entry name" value="GLYCOSYLTRANSFERASE"/>
    <property type="match status" value="1"/>
</dbReference>
<dbReference type="AlphaFoldDB" id="A0A6F8ZCT6"/>
<dbReference type="InterPro" id="IPR029044">
    <property type="entry name" value="Nucleotide-diphossugar_trans"/>
</dbReference>
<evidence type="ECO:0000313" key="3">
    <source>
        <dbReference type="Proteomes" id="UP000503399"/>
    </source>
</evidence>
<dbReference type="KEGG" id="hfv:R50_0340"/>
<dbReference type="Gene3D" id="1.25.40.10">
    <property type="entry name" value="Tetratricopeptide repeat domain"/>
    <property type="match status" value="2"/>
</dbReference>
<dbReference type="EMBL" id="LR778114">
    <property type="protein sequence ID" value="CAB1127846.1"/>
    <property type="molecule type" value="Genomic_DNA"/>
</dbReference>
<dbReference type="Proteomes" id="UP000503399">
    <property type="component" value="Chromosome"/>
</dbReference>
<reference evidence="2 3" key="1">
    <citation type="submission" date="2020-02" db="EMBL/GenBank/DDBJ databases">
        <authorList>
            <person name="Hogendoorn C."/>
        </authorList>
    </citation>
    <scope>NUCLEOTIDE SEQUENCE [LARGE SCALE GENOMIC DNA]</scope>
    <source>
        <strain evidence="2">R501</strain>
    </source>
</reference>
<feature type="domain" description="Glycosyltransferase 2-like" evidence="1">
    <location>
        <begin position="105"/>
        <end position="225"/>
    </location>
</feature>
<name>A0A6F8ZCT6_9FIRM</name>
<protein>
    <recommendedName>
        <fullName evidence="1">Glycosyltransferase 2-like domain-containing protein</fullName>
    </recommendedName>
</protein>
<organism evidence="2 3">
    <name type="scientific">Candidatus Hydrogenisulfobacillus filiaventi</name>
    <dbReference type="NCBI Taxonomy" id="2707344"/>
    <lineage>
        <taxon>Bacteria</taxon>
        <taxon>Bacillati</taxon>
        <taxon>Bacillota</taxon>
        <taxon>Clostridia</taxon>
        <taxon>Eubacteriales</taxon>
        <taxon>Clostridiales Family XVII. Incertae Sedis</taxon>
        <taxon>Candidatus Hydrogenisulfobacillus</taxon>
    </lineage>
</organism>
<accession>A0A6F8ZCT6</accession>
<dbReference type="Gene3D" id="3.90.550.10">
    <property type="entry name" value="Spore Coat Polysaccharide Biosynthesis Protein SpsA, Chain A"/>
    <property type="match status" value="1"/>
</dbReference>
<dbReference type="InterPro" id="IPR011990">
    <property type="entry name" value="TPR-like_helical_dom_sf"/>
</dbReference>
<dbReference type="CDD" id="cd02511">
    <property type="entry name" value="Beta4Glucosyltransferase"/>
    <property type="match status" value="1"/>
</dbReference>
<sequence>MASTDSMKDLLLARDYRRAVDEGRALLAEDPRNAQAWVFLGEGLEQLGQKRAAWACYNRGWMLDPAAGWVEAAKARLFPLAMGPLPGWLEELLAVPRVTVAAALIVHNEEKTLSKVLEAVKPAVDDIVVVDTGSQDATVEIAKAAGARVFSVEWQDDFSAARNAALAQVTSDWVLWVDGDEVLDSEDVEVPRTVAGLFDGLPEPVIMRIVQVNRLGNRWEPNYDMSRLHPARFGIRWWGRIHEQLGPPEGGVYAKSYPRPVVRIRLIHEGYQPEVMKAKGKLERNVRLLEKSVQDDPNDVASWGFLGRERYFLGQLDEAIDALYRAEQLAAQNPSYGRVAEVRQFLTEALLARDRVDEALAVAERAVAESANFPAAWYLLGKARLTKALALLRGAKEAFGKSLETAPTYRGIVSFDSDIARWKAPAAIADVLKLSGDWVGARAGYERVLSTAPELEIVRKQLEQMDRQIAALAHNVAITKAKG</sequence>
<dbReference type="PANTHER" id="PTHR43630">
    <property type="entry name" value="POLY-BETA-1,6-N-ACETYL-D-GLUCOSAMINE SYNTHASE"/>
    <property type="match status" value="1"/>
</dbReference>
<evidence type="ECO:0000259" key="1">
    <source>
        <dbReference type="Pfam" id="PF00535"/>
    </source>
</evidence>
<dbReference type="InterPro" id="IPR019734">
    <property type="entry name" value="TPR_rpt"/>
</dbReference>
<evidence type="ECO:0000313" key="2">
    <source>
        <dbReference type="EMBL" id="CAB1127846.1"/>
    </source>
</evidence>
<dbReference type="SUPFAM" id="SSF48452">
    <property type="entry name" value="TPR-like"/>
    <property type="match status" value="1"/>
</dbReference>
<gene>
    <name evidence="2" type="ORF">R50_0340</name>
</gene>
<dbReference type="SUPFAM" id="SSF53448">
    <property type="entry name" value="Nucleotide-diphospho-sugar transferases"/>
    <property type="match status" value="1"/>
</dbReference>
<dbReference type="InterPro" id="IPR001173">
    <property type="entry name" value="Glyco_trans_2-like"/>
</dbReference>
<proteinExistence type="predicted"/>
<keyword evidence="3" id="KW-1185">Reference proteome</keyword>
<dbReference type="SMART" id="SM00028">
    <property type="entry name" value="TPR"/>
    <property type="match status" value="5"/>
</dbReference>
<dbReference type="Pfam" id="PF00535">
    <property type="entry name" value="Glycos_transf_2"/>
    <property type="match status" value="1"/>
</dbReference>